<dbReference type="EMBL" id="UHDZ01000001">
    <property type="protein sequence ID" value="SUM69340.1"/>
    <property type="molecule type" value="Genomic_DNA"/>
</dbReference>
<dbReference type="RefSeq" id="WP_115314115.1">
    <property type="nucleotide sequence ID" value="NZ_CP066042.1"/>
</dbReference>
<dbReference type="GO" id="GO:0008641">
    <property type="term" value="F:ubiquitin-like modifier activating enzyme activity"/>
    <property type="evidence" value="ECO:0007669"/>
    <property type="project" value="InterPro"/>
</dbReference>
<protein>
    <submittedName>
        <fullName evidence="3">Molybdopterin biosynthesis protein moeB</fullName>
        <ecNumber evidence="3">2.7.7.73</ecNumber>
    </submittedName>
</protein>
<dbReference type="SUPFAM" id="SSF69572">
    <property type="entry name" value="Activating enzymes of the ubiquitin-like proteins"/>
    <property type="match status" value="1"/>
</dbReference>
<keyword evidence="3" id="KW-0808">Transferase</keyword>
<keyword evidence="4" id="KW-1185">Reference proteome</keyword>
<evidence type="ECO:0000256" key="1">
    <source>
        <dbReference type="ARBA" id="ARBA00009919"/>
    </source>
</evidence>
<dbReference type="InterPro" id="IPR035985">
    <property type="entry name" value="Ubiquitin-activating_enz"/>
</dbReference>
<evidence type="ECO:0000313" key="4">
    <source>
        <dbReference type="Proteomes" id="UP000255425"/>
    </source>
</evidence>
<accession>A0A380H1Y9</accession>
<dbReference type="FunFam" id="3.40.50.720:FF:000080">
    <property type="entry name" value="Thiazole biosynthesis adenylyltransferase ThiF"/>
    <property type="match status" value="1"/>
</dbReference>
<dbReference type="Gene3D" id="3.40.50.720">
    <property type="entry name" value="NAD(P)-binding Rossmann-like Domain"/>
    <property type="match status" value="1"/>
</dbReference>
<reference evidence="3 4" key="1">
    <citation type="submission" date="2018-06" db="EMBL/GenBank/DDBJ databases">
        <authorList>
            <consortium name="Pathogen Informatics"/>
            <person name="Doyle S."/>
        </authorList>
    </citation>
    <scope>NUCLEOTIDE SEQUENCE [LARGE SCALE GENOMIC DNA]</scope>
    <source>
        <strain evidence="3 4">NCTC11807</strain>
    </source>
</reference>
<evidence type="ECO:0000313" key="3">
    <source>
        <dbReference type="EMBL" id="SUM69340.1"/>
    </source>
</evidence>
<dbReference type="GO" id="GO:0005829">
    <property type="term" value="C:cytosol"/>
    <property type="evidence" value="ECO:0007669"/>
    <property type="project" value="TreeGrafter"/>
</dbReference>
<comment type="similarity">
    <text evidence="1">Belongs to the HesA/MoeB/ThiF family.</text>
</comment>
<dbReference type="InterPro" id="IPR000594">
    <property type="entry name" value="ThiF_NAD_FAD-bd"/>
</dbReference>
<dbReference type="GeneID" id="63934796"/>
<dbReference type="PANTHER" id="PTHR10953">
    <property type="entry name" value="UBIQUITIN-ACTIVATING ENZYME E1"/>
    <property type="match status" value="1"/>
</dbReference>
<name>A0A380H1Y9_9STAP</name>
<gene>
    <name evidence="3" type="primary">thiF_1</name>
    <name evidence="3" type="ORF">NCTC11807_00808</name>
</gene>
<organism evidence="3 4">
    <name type="scientific">Staphylococcus saccharolyticus</name>
    <dbReference type="NCBI Taxonomy" id="33028"/>
    <lineage>
        <taxon>Bacteria</taxon>
        <taxon>Bacillati</taxon>
        <taxon>Bacillota</taxon>
        <taxon>Bacilli</taxon>
        <taxon>Bacillales</taxon>
        <taxon>Staphylococcaceae</taxon>
        <taxon>Staphylococcus</taxon>
    </lineage>
</organism>
<dbReference type="CDD" id="cd00757">
    <property type="entry name" value="ThiF_MoeB_HesA_family"/>
    <property type="match status" value="1"/>
</dbReference>
<dbReference type="GO" id="GO:0016779">
    <property type="term" value="F:nucleotidyltransferase activity"/>
    <property type="evidence" value="ECO:0007669"/>
    <property type="project" value="UniProtKB-KW"/>
</dbReference>
<dbReference type="Pfam" id="PF00899">
    <property type="entry name" value="ThiF"/>
    <property type="match status" value="1"/>
</dbReference>
<dbReference type="GO" id="GO:0004792">
    <property type="term" value="F:thiosulfate-cyanide sulfurtransferase activity"/>
    <property type="evidence" value="ECO:0007669"/>
    <property type="project" value="TreeGrafter"/>
</dbReference>
<dbReference type="AlphaFoldDB" id="A0A380H1Y9"/>
<dbReference type="PANTHER" id="PTHR10953:SF102">
    <property type="entry name" value="ADENYLYLTRANSFERASE AND SULFURTRANSFERASE MOCS3"/>
    <property type="match status" value="1"/>
</dbReference>
<sequence length="334" mass="37903">MNQKRYSRQILFKHIGVEGQEQIGKCHVLIIGMGALGTHLAEGLVRAGVGQLTIVDRDYIEFSNLQRQTLFTESDACEALPKVIAAQNALQRIRSDINLHAFIEHVNYHFLENHAKEVDLIIDATDNFDTRQLINDFSYKYQIPWIYGGVVQSTYVQASFIPGQTPCFNCLMPQLPSINLTCDTVGVIQPAVTMATSLQLRDALKFLSGNKIKAQLTYGNVWEGAHYTFGFSRLHNLECPTCGNHPHYPHLIQEHQSYVMLCGRDTVQYENKKISQEILVSFLSQHAIHFHTNKYMTTFEFKGHRIVSFNGGRLLIHGTKKPQEAIQLINQLFG</sequence>
<proteinExistence type="inferred from homology"/>
<dbReference type="InterPro" id="IPR045886">
    <property type="entry name" value="ThiF/MoeB/HesA"/>
</dbReference>
<keyword evidence="3" id="KW-0548">Nucleotidyltransferase</keyword>
<feature type="domain" description="THIF-type NAD/FAD binding fold" evidence="2">
    <location>
        <begin position="6"/>
        <end position="229"/>
    </location>
</feature>
<dbReference type="GO" id="GO:0008146">
    <property type="term" value="F:sulfotransferase activity"/>
    <property type="evidence" value="ECO:0007669"/>
    <property type="project" value="TreeGrafter"/>
</dbReference>
<evidence type="ECO:0000259" key="2">
    <source>
        <dbReference type="Pfam" id="PF00899"/>
    </source>
</evidence>
<dbReference type="EC" id="2.7.7.73" evidence="3"/>
<dbReference type="Proteomes" id="UP000255425">
    <property type="component" value="Unassembled WGS sequence"/>
</dbReference>